<keyword evidence="3" id="KW-1185">Reference proteome</keyword>
<reference evidence="2 3" key="1">
    <citation type="submission" date="2015-07" db="EMBL/GenBank/DDBJ databases">
        <title>The genome of Habropoda laboriosa.</title>
        <authorList>
            <person name="Pan H."/>
            <person name="Kapheim K."/>
        </authorList>
    </citation>
    <scope>NUCLEOTIDE SEQUENCE [LARGE SCALE GENOMIC DNA]</scope>
    <source>
        <strain evidence="2">0110345459</strain>
    </source>
</reference>
<dbReference type="Proteomes" id="UP000053825">
    <property type="component" value="Unassembled WGS sequence"/>
</dbReference>
<sequence length="85" mass="9406">MDSRVSEISRPAREGGYGPSVQTERHASTSLSCLDDVCLGGEKRWGRMTPRKSITWTENAMVSGLDVPTSPPLLLWLVLRSRFAT</sequence>
<evidence type="ECO:0000313" key="2">
    <source>
        <dbReference type="EMBL" id="KOC63525.1"/>
    </source>
</evidence>
<dbReference type="EMBL" id="KQ414697">
    <property type="protein sequence ID" value="KOC63525.1"/>
    <property type="molecule type" value="Genomic_DNA"/>
</dbReference>
<proteinExistence type="predicted"/>
<evidence type="ECO:0000256" key="1">
    <source>
        <dbReference type="SAM" id="MobiDB-lite"/>
    </source>
</evidence>
<organism evidence="2 3">
    <name type="scientific">Habropoda laboriosa</name>
    <dbReference type="NCBI Taxonomy" id="597456"/>
    <lineage>
        <taxon>Eukaryota</taxon>
        <taxon>Metazoa</taxon>
        <taxon>Ecdysozoa</taxon>
        <taxon>Arthropoda</taxon>
        <taxon>Hexapoda</taxon>
        <taxon>Insecta</taxon>
        <taxon>Pterygota</taxon>
        <taxon>Neoptera</taxon>
        <taxon>Endopterygota</taxon>
        <taxon>Hymenoptera</taxon>
        <taxon>Apocrita</taxon>
        <taxon>Aculeata</taxon>
        <taxon>Apoidea</taxon>
        <taxon>Anthophila</taxon>
        <taxon>Apidae</taxon>
        <taxon>Habropoda</taxon>
    </lineage>
</organism>
<name>A0A0L7QY29_9HYME</name>
<protein>
    <submittedName>
        <fullName evidence="2">Uncharacterized protein</fullName>
    </submittedName>
</protein>
<accession>A0A0L7QY29</accession>
<feature type="region of interest" description="Disordered" evidence="1">
    <location>
        <begin position="1"/>
        <end position="25"/>
    </location>
</feature>
<evidence type="ECO:0000313" key="3">
    <source>
        <dbReference type="Proteomes" id="UP000053825"/>
    </source>
</evidence>
<gene>
    <name evidence="2" type="ORF">WH47_03170</name>
</gene>
<dbReference type="AlphaFoldDB" id="A0A0L7QY29"/>
<feature type="compositionally biased region" description="Basic and acidic residues" evidence="1">
    <location>
        <begin position="1"/>
        <end position="13"/>
    </location>
</feature>